<evidence type="ECO:0000313" key="2">
    <source>
        <dbReference type="Proteomes" id="UP000827814"/>
    </source>
</evidence>
<organism evidence="1 2">
    <name type="scientific">Haloarcula tailed virus 2</name>
    <dbReference type="NCBI Taxonomy" id="2877989"/>
    <lineage>
        <taxon>Viruses</taxon>
        <taxon>Duplodnaviria</taxon>
        <taxon>Heunggongvirae</taxon>
        <taxon>Uroviricota</taxon>
        <taxon>Caudoviricetes</taxon>
        <taxon>Thumleimavirales</taxon>
        <taxon>Soleiviridae</taxon>
        <taxon>Eilatmyovirus</taxon>
        <taxon>Eilatmyovirus salis</taxon>
        <taxon>Eilatmyovirus HATV2</taxon>
    </lineage>
</organism>
<accession>A0AAE9BZG5</accession>
<dbReference type="Proteomes" id="UP000827814">
    <property type="component" value="Segment"/>
</dbReference>
<protein>
    <submittedName>
        <fullName evidence="1">Tail tube</fullName>
    </submittedName>
</protein>
<evidence type="ECO:0000313" key="1">
    <source>
        <dbReference type="EMBL" id="UBF23171.1"/>
    </source>
</evidence>
<reference evidence="1" key="1">
    <citation type="submission" date="2021-05" db="EMBL/GenBank/DDBJ databases">
        <title>Diversity, taxonomy and evolution of archaeal viruses of the class Caudoviricetes.</title>
        <authorList>
            <person name="Liu Y."/>
            <person name="Demina T.A."/>
            <person name="Roux S."/>
            <person name="Aiewsakun P."/>
            <person name="Kazlauskas D."/>
            <person name="Simmonds P."/>
            <person name="Prangishvili D."/>
            <person name="Oksanen H.M."/>
            <person name="Krupovic M."/>
        </authorList>
    </citation>
    <scope>NUCLEOTIDE SEQUENCE</scope>
    <source>
        <strain evidence="1">HATV-2/44</strain>
    </source>
</reference>
<sequence>MVEITNSSEVSLEIKSGVESLTLENIARVAVQDFNMTTSEDNQLVNGIGQQAPKGVTRGSITHEFSFSIQGEDANLLQAIALEEADGSLTGRYRSKEFQFVARGKSFKVKMLSGYLTELALDGSEGEAVEYSVSGVAIDVAMQPIEE</sequence>
<keyword evidence="2" id="KW-1185">Reference proteome</keyword>
<proteinExistence type="predicted"/>
<gene>
    <name evidence="1" type="ORF">HATV-2_gp20</name>
</gene>
<dbReference type="EMBL" id="MZ334525">
    <property type="protein sequence ID" value="UBF23171.1"/>
    <property type="molecule type" value="Genomic_DNA"/>
</dbReference>
<name>A0AAE9BZG5_9CAUD</name>